<reference evidence="13 14" key="1">
    <citation type="submission" date="2020-04" db="EMBL/GenBank/DDBJ databases">
        <title>MicrobeNet Type strains.</title>
        <authorList>
            <person name="Nicholson A.C."/>
        </authorList>
    </citation>
    <scope>NUCLEOTIDE SEQUENCE [LARGE SCALE GENOMIC DNA]</scope>
    <source>
        <strain evidence="13 14">ATCC 23612</strain>
    </source>
</reference>
<dbReference type="AlphaFoldDB" id="A0A7X6MJW4"/>
<dbReference type="Gene3D" id="3.40.50.150">
    <property type="entry name" value="Vaccinia Virus protein VP39"/>
    <property type="match status" value="1"/>
</dbReference>
<dbReference type="GO" id="GO:0004719">
    <property type="term" value="F:protein-L-isoaspartate (D-aspartate) O-methyltransferase activity"/>
    <property type="evidence" value="ECO:0007669"/>
    <property type="project" value="UniProtKB-EC"/>
</dbReference>
<evidence type="ECO:0000256" key="8">
    <source>
        <dbReference type="ARBA" id="ARBA00022691"/>
    </source>
</evidence>
<dbReference type="RefSeq" id="WP_061080121.1">
    <property type="nucleotide sequence ID" value="NZ_JAAXPG010000028.1"/>
</dbReference>
<comment type="caution">
    <text evidence="13">The sequence shown here is derived from an EMBL/GenBank/DDBJ whole genome shotgun (WGS) entry which is preliminary data.</text>
</comment>
<evidence type="ECO:0000256" key="3">
    <source>
        <dbReference type="ARBA" id="ARBA00011890"/>
    </source>
</evidence>
<dbReference type="GO" id="GO:0005737">
    <property type="term" value="C:cytoplasm"/>
    <property type="evidence" value="ECO:0007669"/>
    <property type="project" value="UniProtKB-SubCell"/>
</dbReference>
<evidence type="ECO:0000256" key="9">
    <source>
        <dbReference type="ARBA" id="ARBA00030757"/>
    </source>
</evidence>
<sequence>MIPPHERMVERLVEEGGLAAEWRGAFAAVPRHLFLPDEIADPDTGVPVDRYRGELRWLEAAYADVPVVTQVDDGARYGPGEPTSSSPAPSSVAETLQRLQVVPGMRVLEVGTGSGYTAALLARFLGDDAVTSVEIDFELAEQARVRLMSAGLTPLVVSGDGMRGWAGRAPYDRVVSAVTVQRVPYAWVAQCQPGGRVLTPWGTAFHHGVTADLVVGPHGTAHGRFTGHTDRMWARADRTPRHLLETYVRPDDDEHTTTCSRLHPGEVVGDSDGAFAVGLQMPDVHRIVRLGGGPEDPRFTVYLLDSSTWSWASWHIDPGHRDRGYEVRQHGPRRLFDELEAAHLLWVEAGRPAHTRFGLTVSAEHQLVWLDDEATIFAATR</sequence>
<evidence type="ECO:0000256" key="7">
    <source>
        <dbReference type="ARBA" id="ARBA00022679"/>
    </source>
</evidence>
<proteinExistence type="inferred from homology"/>
<keyword evidence="7 13" id="KW-0808">Transferase</keyword>
<evidence type="ECO:0000256" key="5">
    <source>
        <dbReference type="ARBA" id="ARBA00022490"/>
    </source>
</evidence>
<keyword evidence="8" id="KW-0949">S-adenosyl-L-methionine</keyword>
<dbReference type="PANTHER" id="PTHR11579">
    <property type="entry name" value="PROTEIN-L-ISOASPARTATE O-METHYLTRANSFERASE"/>
    <property type="match status" value="1"/>
</dbReference>
<gene>
    <name evidence="13" type="ORF">HGB44_24630</name>
</gene>
<evidence type="ECO:0000256" key="11">
    <source>
        <dbReference type="ARBA" id="ARBA00031350"/>
    </source>
</evidence>
<comment type="subcellular location">
    <subcellularLocation>
        <location evidence="1">Cytoplasm</location>
    </subcellularLocation>
</comment>
<evidence type="ECO:0000313" key="14">
    <source>
        <dbReference type="Proteomes" id="UP000553209"/>
    </source>
</evidence>
<comment type="similarity">
    <text evidence="2">Belongs to the methyltransferase superfamily. L-isoaspartyl/D-aspartyl protein methyltransferase family.</text>
</comment>
<dbReference type="EC" id="2.1.1.77" evidence="3"/>
<dbReference type="CDD" id="cd02440">
    <property type="entry name" value="AdoMet_MTases"/>
    <property type="match status" value="1"/>
</dbReference>
<keyword evidence="14" id="KW-1185">Reference proteome</keyword>
<dbReference type="InterPro" id="IPR000682">
    <property type="entry name" value="PCMT"/>
</dbReference>
<evidence type="ECO:0000256" key="10">
    <source>
        <dbReference type="ARBA" id="ARBA00031323"/>
    </source>
</evidence>
<keyword evidence="6 13" id="KW-0489">Methyltransferase</keyword>
<evidence type="ECO:0000256" key="4">
    <source>
        <dbReference type="ARBA" id="ARBA00013346"/>
    </source>
</evidence>
<evidence type="ECO:0000256" key="1">
    <source>
        <dbReference type="ARBA" id="ARBA00004496"/>
    </source>
</evidence>
<dbReference type="PANTHER" id="PTHR11579:SF0">
    <property type="entry name" value="PROTEIN-L-ISOASPARTATE(D-ASPARTATE) O-METHYLTRANSFERASE"/>
    <property type="match status" value="1"/>
</dbReference>
<name>A0A7X6MJW4_9ACTN</name>
<evidence type="ECO:0000256" key="2">
    <source>
        <dbReference type="ARBA" id="ARBA00005369"/>
    </source>
</evidence>
<feature type="compositionally biased region" description="Low complexity" evidence="12">
    <location>
        <begin position="78"/>
        <end position="91"/>
    </location>
</feature>
<dbReference type="Pfam" id="PF01135">
    <property type="entry name" value="PCMT"/>
    <property type="match status" value="1"/>
</dbReference>
<dbReference type="Proteomes" id="UP000553209">
    <property type="component" value="Unassembled WGS sequence"/>
</dbReference>
<dbReference type="EMBL" id="JAAXPG010000028">
    <property type="protein sequence ID" value="NKZ00831.1"/>
    <property type="molecule type" value="Genomic_DNA"/>
</dbReference>
<dbReference type="SUPFAM" id="SSF53335">
    <property type="entry name" value="S-adenosyl-L-methionine-dependent methyltransferases"/>
    <property type="match status" value="1"/>
</dbReference>
<dbReference type="InterPro" id="IPR029063">
    <property type="entry name" value="SAM-dependent_MTases_sf"/>
</dbReference>
<protein>
    <recommendedName>
        <fullName evidence="4">Protein-L-isoaspartate O-methyltransferase</fullName>
        <ecNumber evidence="3">2.1.1.77</ecNumber>
    </recommendedName>
    <alternativeName>
        <fullName evidence="11">L-isoaspartyl protein carboxyl methyltransferase</fullName>
    </alternativeName>
    <alternativeName>
        <fullName evidence="9">Protein L-isoaspartyl methyltransferase</fullName>
    </alternativeName>
    <alternativeName>
        <fullName evidence="10">Protein-beta-aspartate methyltransferase</fullName>
    </alternativeName>
</protein>
<evidence type="ECO:0000313" key="13">
    <source>
        <dbReference type="EMBL" id="NKZ00831.1"/>
    </source>
</evidence>
<dbReference type="GO" id="GO:0032259">
    <property type="term" value="P:methylation"/>
    <property type="evidence" value="ECO:0007669"/>
    <property type="project" value="UniProtKB-KW"/>
</dbReference>
<accession>A0A7X6MJW4</accession>
<feature type="region of interest" description="Disordered" evidence="12">
    <location>
        <begin position="72"/>
        <end position="91"/>
    </location>
</feature>
<evidence type="ECO:0000256" key="12">
    <source>
        <dbReference type="SAM" id="MobiDB-lite"/>
    </source>
</evidence>
<organism evidence="13 14">
    <name type="scientific">Nocardiopsis alborubida</name>
    <dbReference type="NCBI Taxonomy" id="146802"/>
    <lineage>
        <taxon>Bacteria</taxon>
        <taxon>Bacillati</taxon>
        <taxon>Actinomycetota</taxon>
        <taxon>Actinomycetes</taxon>
        <taxon>Streptosporangiales</taxon>
        <taxon>Nocardiopsidaceae</taxon>
        <taxon>Nocardiopsis</taxon>
    </lineage>
</organism>
<keyword evidence="5" id="KW-0963">Cytoplasm</keyword>
<evidence type="ECO:0000256" key="6">
    <source>
        <dbReference type="ARBA" id="ARBA00022603"/>
    </source>
</evidence>